<dbReference type="GO" id="GO:0030688">
    <property type="term" value="C:preribosome, small subunit precursor"/>
    <property type="evidence" value="ECO:0007669"/>
    <property type="project" value="TreeGrafter"/>
</dbReference>
<dbReference type="InterPro" id="IPR016024">
    <property type="entry name" value="ARM-type_fold"/>
</dbReference>
<dbReference type="GO" id="GO:0000472">
    <property type="term" value="P:endonucleolytic cleavage to generate mature 5'-end of SSU-rRNA from (SSU-rRNA, 5.8S rRNA, LSU-rRNA)"/>
    <property type="evidence" value="ECO:0007669"/>
    <property type="project" value="TreeGrafter"/>
</dbReference>
<feature type="compositionally biased region" description="Low complexity" evidence="3">
    <location>
        <begin position="53"/>
        <end position="67"/>
    </location>
</feature>
<dbReference type="SUPFAM" id="SSF48371">
    <property type="entry name" value="ARM repeat"/>
    <property type="match status" value="2"/>
</dbReference>
<dbReference type="SMART" id="SM00025">
    <property type="entry name" value="Pumilio"/>
    <property type="match status" value="5"/>
</dbReference>
<dbReference type="PANTHER" id="PTHR13102:SF0">
    <property type="entry name" value="NUCLEOLAR PROTEIN 9"/>
    <property type="match status" value="1"/>
</dbReference>
<keyword evidence="1" id="KW-0677">Repeat</keyword>
<evidence type="ECO:0000256" key="1">
    <source>
        <dbReference type="ARBA" id="ARBA00022737"/>
    </source>
</evidence>
<feature type="compositionally biased region" description="Polar residues" evidence="3">
    <location>
        <begin position="12"/>
        <end position="21"/>
    </location>
</feature>
<dbReference type="PROSITE" id="PS50302">
    <property type="entry name" value="PUM"/>
    <property type="match status" value="1"/>
</dbReference>
<organism evidence="4 5">
    <name type="scientific">Oedothorax gibbosus</name>
    <dbReference type="NCBI Taxonomy" id="931172"/>
    <lineage>
        <taxon>Eukaryota</taxon>
        <taxon>Metazoa</taxon>
        <taxon>Ecdysozoa</taxon>
        <taxon>Arthropoda</taxon>
        <taxon>Chelicerata</taxon>
        <taxon>Arachnida</taxon>
        <taxon>Araneae</taxon>
        <taxon>Araneomorphae</taxon>
        <taxon>Entelegynae</taxon>
        <taxon>Araneoidea</taxon>
        <taxon>Linyphiidae</taxon>
        <taxon>Erigoninae</taxon>
        <taxon>Oedothorax</taxon>
    </lineage>
</organism>
<reference evidence="4 5" key="1">
    <citation type="journal article" date="2022" name="Nat. Ecol. Evol.">
        <title>A masculinizing supergene underlies an exaggerated male reproductive morph in a spider.</title>
        <authorList>
            <person name="Hendrickx F."/>
            <person name="De Corte Z."/>
            <person name="Sonet G."/>
            <person name="Van Belleghem S.M."/>
            <person name="Kostlbacher S."/>
            <person name="Vangestel C."/>
        </authorList>
    </citation>
    <scope>NUCLEOTIDE SEQUENCE [LARGE SCALE GENOMIC DNA]</scope>
    <source>
        <strain evidence="4">W744_W776</strain>
    </source>
</reference>
<keyword evidence="5" id="KW-1185">Reference proteome</keyword>
<dbReference type="PANTHER" id="PTHR13102">
    <property type="entry name" value="NUCLEOLAR PROTEIN 9"/>
    <property type="match status" value="1"/>
</dbReference>
<dbReference type="Pfam" id="PF22493">
    <property type="entry name" value="PUF_NOP9"/>
    <property type="match status" value="1"/>
</dbReference>
<evidence type="ECO:0000313" key="4">
    <source>
        <dbReference type="EMBL" id="KAG8198991.1"/>
    </source>
</evidence>
<dbReference type="AlphaFoldDB" id="A0AAV6VTB1"/>
<feature type="repeat" description="Pumilio" evidence="2">
    <location>
        <begin position="376"/>
        <end position="412"/>
    </location>
</feature>
<accession>A0AAV6VTB1</accession>
<gene>
    <name evidence="4" type="ORF">JTE90_001790</name>
</gene>
<sequence>MSNFPHKRKKSSSFNISNDNTMNEKYENMSNQEKREVKRFKTFDGGKRNSEPSQRNRNKSSNSQNTKNSEEDKKLQELVSYYEKSLQTLKELPKDDIDIFITNVLNESGGYEVKLCTYKDSSHSIELLLSMSENAEIIQQFMKAFSKEKVEACTNAKASHVTELLLNIAVKNIQDWKTVLESEEDSEEKENVQFYISWLSEIGEFLVENLESFLQEQYASHVVCTVIRALGGDMSKATDLMSKKSVTHKKDFRQQYIEQDSSNDQLYMVPIVLESVPKSFKNILKNISKCLLKCDNIIDYITQNSSAAAIETLLCILKLRIPKRSKKLIFRLSSKIFSERTEEGIPKALLHKNSSFVVEKLFQNADEELQHYLWNEFFKECLEALIAHPIGNFVIQRIFDVVESKSQFELISEQVGNCFEKILSSRHYGIFVSIAGACNRLKTQQAQFMKNIMRCLKCAEPEERQLQLVPLLLSLQMFEQLETPICLQGSLLVQALLKFQKPTKVVNSFLNMKTKDLAQLLVHIQGCHAVTAFFSSNTVGEKSKDKLLQSLKPNITALACDRGGSLTLSRIWVLLSMKQRSTLAQVIASDEKTIREDKNGSILLKKFGIFHFVHNPEKWKQIQNDLSHSKCK</sequence>
<dbReference type="Proteomes" id="UP000827092">
    <property type="component" value="Unassembled WGS sequence"/>
</dbReference>
<evidence type="ECO:0008006" key="6">
    <source>
        <dbReference type="Google" id="ProtNLM"/>
    </source>
</evidence>
<name>A0AAV6VTB1_9ARAC</name>
<dbReference type="InterPro" id="IPR011989">
    <property type="entry name" value="ARM-like"/>
</dbReference>
<comment type="caution">
    <text evidence="4">The sequence shown here is derived from an EMBL/GenBank/DDBJ whole genome shotgun (WGS) entry which is preliminary data.</text>
</comment>
<dbReference type="GO" id="GO:0030686">
    <property type="term" value="C:90S preribosome"/>
    <property type="evidence" value="ECO:0007669"/>
    <property type="project" value="TreeGrafter"/>
</dbReference>
<feature type="compositionally biased region" description="Basic residues" evidence="3">
    <location>
        <begin position="1"/>
        <end position="11"/>
    </location>
</feature>
<evidence type="ECO:0000313" key="5">
    <source>
        <dbReference type="Proteomes" id="UP000827092"/>
    </source>
</evidence>
<dbReference type="InterPro" id="IPR001313">
    <property type="entry name" value="Pumilio_RNA-bd_rpt"/>
</dbReference>
<feature type="compositionally biased region" description="Basic and acidic residues" evidence="3">
    <location>
        <begin position="22"/>
        <end position="50"/>
    </location>
</feature>
<dbReference type="GO" id="GO:0003723">
    <property type="term" value="F:RNA binding"/>
    <property type="evidence" value="ECO:0007669"/>
    <property type="project" value="InterPro"/>
</dbReference>
<evidence type="ECO:0000256" key="2">
    <source>
        <dbReference type="PROSITE-ProRule" id="PRU00317"/>
    </source>
</evidence>
<evidence type="ECO:0000256" key="3">
    <source>
        <dbReference type="SAM" id="MobiDB-lite"/>
    </source>
</evidence>
<dbReference type="InterPro" id="IPR040000">
    <property type="entry name" value="NOP9"/>
</dbReference>
<dbReference type="GO" id="GO:0000447">
    <property type="term" value="P:endonucleolytic cleavage in ITS1 to separate SSU-rRNA from 5.8S rRNA and LSU-rRNA from tricistronic rRNA transcript (SSU-rRNA, 5.8S rRNA, LSU-rRNA)"/>
    <property type="evidence" value="ECO:0007669"/>
    <property type="project" value="TreeGrafter"/>
</dbReference>
<dbReference type="GO" id="GO:0000480">
    <property type="term" value="P:endonucleolytic cleavage in 5'-ETS of tricistronic rRNA transcript (SSU-rRNA, 5.8S rRNA, LSU-rRNA)"/>
    <property type="evidence" value="ECO:0007669"/>
    <property type="project" value="TreeGrafter"/>
</dbReference>
<proteinExistence type="predicted"/>
<protein>
    <recommendedName>
        <fullName evidence="6">Nucleolar protein 9</fullName>
    </recommendedName>
</protein>
<dbReference type="EMBL" id="JAFNEN010000033">
    <property type="protein sequence ID" value="KAG8198991.1"/>
    <property type="molecule type" value="Genomic_DNA"/>
</dbReference>
<feature type="region of interest" description="Disordered" evidence="3">
    <location>
        <begin position="1"/>
        <end position="72"/>
    </location>
</feature>
<dbReference type="Gene3D" id="1.25.10.10">
    <property type="entry name" value="Leucine-rich Repeat Variant"/>
    <property type="match status" value="3"/>
</dbReference>
<dbReference type="GO" id="GO:0000056">
    <property type="term" value="P:ribosomal small subunit export from nucleus"/>
    <property type="evidence" value="ECO:0007669"/>
    <property type="project" value="TreeGrafter"/>
</dbReference>
<dbReference type="GO" id="GO:0005730">
    <property type="term" value="C:nucleolus"/>
    <property type="evidence" value="ECO:0007669"/>
    <property type="project" value="TreeGrafter"/>
</dbReference>